<accession>A0AAN6T3R5</accession>
<reference evidence="1" key="2">
    <citation type="submission" date="2023-05" db="EMBL/GenBank/DDBJ databases">
        <authorList>
            <consortium name="Lawrence Berkeley National Laboratory"/>
            <person name="Steindorff A."/>
            <person name="Hensen N."/>
            <person name="Bonometti L."/>
            <person name="Westerberg I."/>
            <person name="Brannstrom I.O."/>
            <person name="Guillou S."/>
            <person name="Cros-Aarteil S."/>
            <person name="Calhoun S."/>
            <person name="Haridas S."/>
            <person name="Kuo A."/>
            <person name="Mondo S."/>
            <person name="Pangilinan J."/>
            <person name="Riley R."/>
            <person name="Labutti K."/>
            <person name="Andreopoulos B."/>
            <person name="Lipzen A."/>
            <person name="Chen C."/>
            <person name="Yanf M."/>
            <person name="Daum C."/>
            <person name="Ng V."/>
            <person name="Clum A."/>
            <person name="Ohm R."/>
            <person name="Martin F."/>
            <person name="Silar P."/>
            <person name="Natvig D."/>
            <person name="Lalanne C."/>
            <person name="Gautier V."/>
            <person name="Ament-Velasquez S.L."/>
            <person name="Kruys A."/>
            <person name="Hutchinson M.I."/>
            <person name="Powell A.J."/>
            <person name="Barry K."/>
            <person name="Miller A.N."/>
            <person name="Grigoriev I.V."/>
            <person name="Debuchy R."/>
            <person name="Gladieux P."/>
            <person name="Thoren M.H."/>
            <person name="Johannesson H."/>
        </authorList>
    </citation>
    <scope>NUCLEOTIDE SEQUENCE</scope>
    <source>
        <strain evidence="1">CBS 757.83</strain>
    </source>
</reference>
<protein>
    <submittedName>
        <fullName evidence="1">Uncharacterized protein</fullName>
    </submittedName>
</protein>
<name>A0AAN6T3R5_9PEZI</name>
<gene>
    <name evidence="1" type="ORF">N658DRAFT_331456</name>
</gene>
<evidence type="ECO:0000313" key="1">
    <source>
        <dbReference type="EMBL" id="KAK4103004.1"/>
    </source>
</evidence>
<reference evidence="1" key="1">
    <citation type="journal article" date="2023" name="Mol. Phylogenet. Evol.">
        <title>Genome-scale phylogeny and comparative genomics of the fungal order Sordariales.</title>
        <authorList>
            <person name="Hensen N."/>
            <person name="Bonometti L."/>
            <person name="Westerberg I."/>
            <person name="Brannstrom I.O."/>
            <person name="Guillou S."/>
            <person name="Cros-Aarteil S."/>
            <person name="Calhoun S."/>
            <person name="Haridas S."/>
            <person name="Kuo A."/>
            <person name="Mondo S."/>
            <person name="Pangilinan J."/>
            <person name="Riley R."/>
            <person name="LaButti K."/>
            <person name="Andreopoulos B."/>
            <person name="Lipzen A."/>
            <person name="Chen C."/>
            <person name="Yan M."/>
            <person name="Daum C."/>
            <person name="Ng V."/>
            <person name="Clum A."/>
            <person name="Steindorff A."/>
            <person name="Ohm R.A."/>
            <person name="Martin F."/>
            <person name="Silar P."/>
            <person name="Natvig D.O."/>
            <person name="Lalanne C."/>
            <person name="Gautier V."/>
            <person name="Ament-Velasquez S.L."/>
            <person name="Kruys A."/>
            <person name="Hutchinson M.I."/>
            <person name="Powell A.J."/>
            <person name="Barry K."/>
            <person name="Miller A.N."/>
            <person name="Grigoriev I.V."/>
            <person name="Debuchy R."/>
            <person name="Gladieux P."/>
            <person name="Hiltunen Thoren M."/>
            <person name="Johannesson H."/>
        </authorList>
    </citation>
    <scope>NUCLEOTIDE SEQUENCE</scope>
    <source>
        <strain evidence="1">CBS 757.83</strain>
    </source>
</reference>
<keyword evidence="2" id="KW-1185">Reference proteome</keyword>
<organism evidence="1 2">
    <name type="scientific">Parathielavia hyrcaniae</name>
    <dbReference type="NCBI Taxonomy" id="113614"/>
    <lineage>
        <taxon>Eukaryota</taxon>
        <taxon>Fungi</taxon>
        <taxon>Dikarya</taxon>
        <taxon>Ascomycota</taxon>
        <taxon>Pezizomycotina</taxon>
        <taxon>Sordariomycetes</taxon>
        <taxon>Sordariomycetidae</taxon>
        <taxon>Sordariales</taxon>
        <taxon>Chaetomiaceae</taxon>
        <taxon>Parathielavia</taxon>
    </lineage>
</organism>
<proteinExistence type="predicted"/>
<comment type="caution">
    <text evidence="1">The sequence shown here is derived from an EMBL/GenBank/DDBJ whole genome shotgun (WGS) entry which is preliminary data.</text>
</comment>
<dbReference type="Proteomes" id="UP001305647">
    <property type="component" value="Unassembled WGS sequence"/>
</dbReference>
<dbReference type="EMBL" id="MU863630">
    <property type="protein sequence ID" value="KAK4103004.1"/>
    <property type="molecule type" value="Genomic_DNA"/>
</dbReference>
<sequence length="181" mass="20208">MLRGTPGLLELTSCSSCVRDSRFQHSCPTRRFPGRLERRALMPDMEKGSPWQGPVKLDLPAGSATCAPNWVRKPGQRTRPSLLVAVVSTDRPRDIMLPRVQGGWSPIWRLSKQQGVLLGVASSPPHCRSPETRVEFEAKIKETPTNRYRPPSQFGLCVTGQLERRRESRSIMAGLAAITHQ</sequence>
<dbReference type="AlphaFoldDB" id="A0AAN6T3R5"/>
<evidence type="ECO:0000313" key="2">
    <source>
        <dbReference type="Proteomes" id="UP001305647"/>
    </source>
</evidence>